<name>A0A6P6KP87_CARAU</name>
<gene>
    <name evidence="3" type="primary">LOC113053379</name>
</gene>
<accession>A0A6P6KP87</accession>
<dbReference type="SUPFAM" id="SSF55129">
    <property type="entry name" value="Ribosomal protein L30p/L7e"/>
    <property type="match status" value="1"/>
</dbReference>
<organism evidence="2 3">
    <name type="scientific">Carassius auratus</name>
    <name type="common">Goldfish</name>
    <dbReference type="NCBI Taxonomy" id="7957"/>
    <lineage>
        <taxon>Eukaryota</taxon>
        <taxon>Metazoa</taxon>
        <taxon>Chordata</taxon>
        <taxon>Craniata</taxon>
        <taxon>Vertebrata</taxon>
        <taxon>Euteleostomi</taxon>
        <taxon>Actinopterygii</taxon>
        <taxon>Neopterygii</taxon>
        <taxon>Teleostei</taxon>
        <taxon>Ostariophysi</taxon>
        <taxon>Cypriniformes</taxon>
        <taxon>Cyprinidae</taxon>
        <taxon>Cyprininae</taxon>
        <taxon>Carassius</taxon>
    </lineage>
</organism>
<dbReference type="GO" id="GO:0006412">
    <property type="term" value="P:translation"/>
    <property type="evidence" value="ECO:0007669"/>
    <property type="project" value="InterPro"/>
</dbReference>
<dbReference type="GO" id="GO:0003735">
    <property type="term" value="F:structural constituent of ribosome"/>
    <property type="evidence" value="ECO:0007669"/>
    <property type="project" value="InterPro"/>
</dbReference>
<reference evidence="3" key="1">
    <citation type="submission" date="2025-08" db="UniProtKB">
        <authorList>
            <consortium name="RefSeq"/>
        </authorList>
    </citation>
    <scope>IDENTIFICATION</scope>
    <source>
        <strain evidence="3">Wakin</strain>
        <tissue evidence="3">Muscle</tissue>
    </source>
</reference>
<dbReference type="OrthoDB" id="9973389at2759"/>
<dbReference type="GeneID" id="113053379"/>
<feature type="region of interest" description="Disordered" evidence="1">
    <location>
        <begin position="1"/>
        <end position="29"/>
    </location>
</feature>
<dbReference type="GO" id="GO:0005739">
    <property type="term" value="C:mitochondrion"/>
    <property type="evidence" value="ECO:0007669"/>
    <property type="project" value="TreeGrafter"/>
</dbReference>
<feature type="compositionally biased region" description="Basic and acidic residues" evidence="1">
    <location>
        <begin position="17"/>
        <end position="26"/>
    </location>
</feature>
<evidence type="ECO:0000313" key="3">
    <source>
        <dbReference type="RefSeq" id="XP_026074125.1"/>
    </source>
</evidence>
<evidence type="ECO:0000256" key="1">
    <source>
        <dbReference type="SAM" id="MobiDB-lite"/>
    </source>
</evidence>
<dbReference type="AlphaFoldDB" id="A0A6P6KP87"/>
<evidence type="ECO:0000313" key="2">
    <source>
        <dbReference type="Proteomes" id="UP000515129"/>
    </source>
</evidence>
<proteinExistence type="predicted"/>
<keyword evidence="2" id="KW-1185">Reference proteome</keyword>
<protein>
    <submittedName>
        <fullName evidence="3">39S ribosomal protein L30, mitochondrial-like</fullName>
    </submittedName>
</protein>
<dbReference type="KEGG" id="caua:113053379"/>
<sequence length="77" mass="8279">MAGLYRALRASSSSVTKAHEPRDHKNTPSVNNLLKIIKHLVRIEPLKLPSGLPAEEDMANTCLNSRGAGGETSPETT</sequence>
<dbReference type="GO" id="GO:0015934">
    <property type="term" value="C:large ribosomal subunit"/>
    <property type="evidence" value="ECO:0007669"/>
    <property type="project" value="InterPro"/>
</dbReference>
<dbReference type="Proteomes" id="UP000515129">
    <property type="component" value="Chromosome 34"/>
</dbReference>
<dbReference type="PANTHER" id="PTHR15892">
    <property type="entry name" value="MITOCHONDRIAL RIBOSOMAL PROTEIN L30"/>
    <property type="match status" value="1"/>
</dbReference>
<dbReference type="RefSeq" id="XP_026074125.1">
    <property type="nucleotide sequence ID" value="XM_026218340.1"/>
</dbReference>
<dbReference type="InterPro" id="IPR036919">
    <property type="entry name" value="Ribo_uL30_ferredoxin-like_sf"/>
</dbReference>
<dbReference type="PANTHER" id="PTHR15892:SF2">
    <property type="entry name" value="LARGE RIBOSOMAL SUBUNIT PROTEIN UL30M"/>
    <property type="match status" value="1"/>
</dbReference>
<dbReference type="InterPro" id="IPR005996">
    <property type="entry name" value="Ribosomal_uL30_bac-type"/>
</dbReference>